<sequence>MVQGYERWEALLELPDPDDRHVVAAAIEAEAEFIVTFNLREFPREELDSYAISAISPDDFLCDIL</sequence>
<dbReference type="RefSeq" id="WP_373290918.1">
    <property type="nucleotide sequence ID" value="NZ_BMLT01000007.1"/>
</dbReference>
<accession>A0A918DUC7</accession>
<dbReference type="Proteomes" id="UP000599578">
    <property type="component" value="Unassembled WGS sequence"/>
</dbReference>
<comment type="caution">
    <text evidence="2">The sequence shown here is derived from an EMBL/GenBank/DDBJ whole genome shotgun (WGS) entry which is preliminary data.</text>
</comment>
<dbReference type="InterPro" id="IPR002716">
    <property type="entry name" value="PIN_dom"/>
</dbReference>
<keyword evidence="3" id="KW-1185">Reference proteome</keyword>
<evidence type="ECO:0000259" key="1">
    <source>
        <dbReference type="Pfam" id="PF13470"/>
    </source>
</evidence>
<protein>
    <recommendedName>
        <fullName evidence="1">PIN domain-containing protein</fullName>
    </recommendedName>
</protein>
<reference evidence="2 3" key="1">
    <citation type="journal article" date="2014" name="Int. J. Syst. Evol. Microbiol.">
        <title>Complete genome sequence of Corynebacterium casei LMG S-19264T (=DSM 44701T), isolated from a smear-ripened cheese.</title>
        <authorList>
            <consortium name="US DOE Joint Genome Institute (JGI-PGF)"/>
            <person name="Walter F."/>
            <person name="Albersmeier A."/>
            <person name="Kalinowski J."/>
            <person name="Ruckert C."/>
        </authorList>
    </citation>
    <scope>NUCLEOTIDE SEQUENCE [LARGE SCALE GENOMIC DNA]</scope>
    <source>
        <strain evidence="2 3">CGMCC 1.7286</strain>
    </source>
</reference>
<feature type="domain" description="PIN" evidence="1">
    <location>
        <begin position="5"/>
        <end position="39"/>
    </location>
</feature>
<evidence type="ECO:0000313" key="2">
    <source>
        <dbReference type="EMBL" id="GGO84342.1"/>
    </source>
</evidence>
<dbReference type="Pfam" id="PF13470">
    <property type="entry name" value="PIN_3"/>
    <property type="match status" value="1"/>
</dbReference>
<organism evidence="2 3">
    <name type="scientific">Marinobacterium nitratireducens</name>
    <dbReference type="NCBI Taxonomy" id="518897"/>
    <lineage>
        <taxon>Bacteria</taxon>
        <taxon>Pseudomonadati</taxon>
        <taxon>Pseudomonadota</taxon>
        <taxon>Gammaproteobacteria</taxon>
        <taxon>Oceanospirillales</taxon>
        <taxon>Oceanospirillaceae</taxon>
        <taxon>Marinobacterium</taxon>
    </lineage>
</organism>
<dbReference type="AlphaFoldDB" id="A0A918DUC7"/>
<gene>
    <name evidence="2" type="ORF">GCM10011348_30370</name>
</gene>
<evidence type="ECO:0000313" key="3">
    <source>
        <dbReference type="Proteomes" id="UP000599578"/>
    </source>
</evidence>
<proteinExistence type="predicted"/>
<name>A0A918DUC7_9GAMM</name>
<dbReference type="EMBL" id="BMLT01000007">
    <property type="protein sequence ID" value="GGO84342.1"/>
    <property type="molecule type" value="Genomic_DNA"/>
</dbReference>